<comment type="caution">
    <text evidence="2">The sequence shown here is derived from an EMBL/GenBank/DDBJ whole genome shotgun (WGS) entry which is preliminary data.</text>
</comment>
<reference evidence="2 3" key="1">
    <citation type="submission" date="2023-09" db="EMBL/GenBank/DDBJ databases">
        <authorList>
            <person name="Wang M."/>
        </authorList>
    </citation>
    <scope>NUCLEOTIDE SEQUENCE [LARGE SCALE GENOMIC DNA]</scope>
    <source>
        <strain evidence="2">GT-2023</strain>
        <tissue evidence="2">Liver</tissue>
    </source>
</reference>
<proteinExistence type="predicted"/>
<evidence type="ECO:0000313" key="3">
    <source>
        <dbReference type="Proteomes" id="UP001558613"/>
    </source>
</evidence>
<keyword evidence="3" id="KW-1185">Reference proteome</keyword>
<organism evidence="2 3">
    <name type="scientific">Cirrhinus molitorella</name>
    <name type="common">mud carp</name>
    <dbReference type="NCBI Taxonomy" id="172907"/>
    <lineage>
        <taxon>Eukaryota</taxon>
        <taxon>Metazoa</taxon>
        <taxon>Chordata</taxon>
        <taxon>Craniata</taxon>
        <taxon>Vertebrata</taxon>
        <taxon>Euteleostomi</taxon>
        <taxon>Actinopterygii</taxon>
        <taxon>Neopterygii</taxon>
        <taxon>Teleostei</taxon>
        <taxon>Ostariophysi</taxon>
        <taxon>Cypriniformes</taxon>
        <taxon>Cyprinidae</taxon>
        <taxon>Labeoninae</taxon>
        <taxon>Labeonini</taxon>
        <taxon>Cirrhinus</taxon>
    </lineage>
</organism>
<evidence type="ECO:0000313" key="2">
    <source>
        <dbReference type="EMBL" id="KAL1268464.1"/>
    </source>
</evidence>
<name>A0ABR3MUZ9_9TELE</name>
<feature type="domain" description="Tc1-like transposase DDE" evidence="1">
    <location>
        <begin position="17"/>
        <end position="65"/>
    </location>
</feature>
<sequence>MIWGAFPFNEKMELQNNTQFHNNHLTKDFFQENNFALLCSPDLSPDLNPTENIWEWMAKEVYKNRCQVQTVNALHEAIFTTWSNVPTSLLETVASSMPNV</sequence>
<dbReference type="InterPro" id="IPR036397">
    <property type="entry name" value="RNaseH_sf"/>
</dbReference>
<dbReference type="EMBL" id="JAYMGO010000009">
    <property type="protein sequence ID" value="KAL1268464.1"/>
    <property type="molecule type" value="Genomic_DNA"/>
</dbReference>
<dbReference type="Pfam" id="PF13358">
    <property type="entry name" value="DDE_3"/>
    <property type="match status" value="1"/>
</dbReference>
<dbReference type="Proteomes" id="UP001558613">
    <property type="component" value="Unassembled WGS sequence"/>
</dbReference>
<dbReference type="Gene3D" id="3.30.420.10">
    <property type="entry name" value="Ribonuclease H-like superfamily/Ribonuclease H"/>
    <property type="match status" value="1"/>
</dbReference>
<dbReference type="InterPro" id="IPR038717">
    <property type="entry name" value="Tc1-like_DDE_dom"/>
</dbReference>
<evidence type="ECO:0000259" key="1">
    <source>
        <dbReference type="Pfam" id="PF13358"/>
    </source>
</evidence>
<gene>
    <name evidence="2" type="ORF">QQF64_033827</name>
</gene>
<accession>A0ABR3MUZ9</accession>
<protein>
    <recommendedName>
        <fullName evidence="1">Tc1-like transposase DDE domain-containing protein</fullName>
    </recommendedName>
</protein>